<dbReference type="KEGG" id="smo:SELMODRAFT_42421"/>
<dbReference type="SUPFAM" id="SSF57850">
    <property type="entry name" value="RING/U-box"/>
    <property type="match status" value="1"/>
</dbReference>
<comment type="subcellular location">
    <subcellularLocation>
        <location evidence="1">Membrane</location>
        <topology evidence="1">Multi-pass membrane protein</topology>
    </subcellularLocation>
</comment>
<feature type="transmembrane region" description="Helical" evidence="13">
    <location>
        <begin position="112"/>
        <end position="134"/>
    </location>
</feature>
<evidence type="ECO:0000313" key="17">
    <source>
        <dbReference type="Proteomes" id="UP000001514"/>
    </source>
</evidence>
<evidence type="ECO:0000259" key="15">
    <source>
        <dbReference type="PROSITE" id="PS51140"/>
    </source>
</evidence>
<dbReference type="OMA" id="ANHEIEL"/>
<dbReference type="GO" id="GO:0005829">
    <property type="term" value="C:cytosol"/>
    <property type="evidence" value="ECO:0000318"/>
    <property type="project" value="GO_Central"/>
</dbReference>
<dbReference type="STRING" id="88036.D8SUG4"/>
<dbReference type="Pfam" id="PF13639">
    <property type="entry name" value="zf-RING_2"/>
    <property type="match status" value="1"/>
</dbReference>
<dbReference type="Gene3D" id="3.30.40.10">
    <property type="entry name" value="Zinc/RING finger domain, C3HC4 (zinc finger)"/>
    <property type="match status" value="1"/>
</dbReference>
<evidence type="ECO:0000256" key="13">
    <source>
        <dbReference type="SAM" id="Phobius"/>
    </source>
</evidence>
<dbReference type="GO" id="GO:0043130">
    <property type="term" value="F:ubiquitin binding"/>
    <property type="evidence" value="ECO:0007669"/>
    <property type="project" value="InterPro"/>
</dbReference>
<evidence type="ECO:0000256" key="4">
    <source>
        <dbReference type="ARBA" id="ARBA00022692"/>
    </source>
</evidence>
<dbReference type="AlphaFoldDB" id="D8SUG4"/>
<dbReference type="GO" id="GO:0006511">
    <property type="term" value="P:ubiquitin-dependent protein catabolic process"/>
    <property type="evidence" value="ECO:0000318"/>
    <property type="project" value="GO_Central"/>
</dbReference>
<feature type="non-terminal residue" evidence="16">
    <location>
        <position position="534"/>
    </location>
</feature>
<proteinExistence type="predicted"/>
<keyword evidence="3" id="KW-0808">Transferase</keyword>
<dbReference type="CDD" id="cd14422">
    <property type="entry name" value="CUE_RIN3_plant"/>
    <property type="match status" value="1"/>
</dbReference>
<dbReference type="HOGENOM" id="CLU_029305_1_0_1"/>
<feature type="domain" description="RING-type" evidence="14">
    <location>
        <begin position="290"/>
        <end position="332"/>
    </location>
</feature>
<feature type="compositionally biased region" description="Polar residues" evidence="12">
    <location>
        <begin position="484"/>
        <end position="493"/>
    </location>
</feature>
<dbReference type="PROSITE" id="PS51140">
    <property type="entry name" value="CUE"/>
    <property type="match status" value="1"/>
</dbReference>
<feature type="non-terminal residue" evidence="16">
    <location>
        <position position="1"/>
    </location>
</feature>
<keyword evidence="6 11" id="KW-0863">Zinc-finger</keyword>
<feature type="transmembrane region" description="Helical" evidence="13">
    <location>
        <begin position="12"/>
        <end position="37"/>
    </location>
</feature>
<feature type="region of interest" description="Disordered" evidence="12">
    <location>
        <begin position="437"/>
        <end position="457"/>
    </location>
</feature>
<dbReference type="GO" id="GO:0005886">
    <property type="term" value="C:plasma membrane"/>
    <property type="evidence" value="ECO:0000318"/>
    <property type="project" value="GO_Central"/>
</dbReference>
<dbReference type="InterPro" id="IPR057992">
    <property type="entry name" value="TPR_SYVN1_N"/>
</dbReference>
<evidence type="ECO:0000256" key="6">
    <source>
        <dbReference type="ARBA" id="ARBA00022771"/>
    </source>
</evidence>
<keyword evidence="5" id="KW-0479">Metal-binding</keyword>
<dbReference type="FunCoup" id="D8SUG4">
    <property type="interactions" value="1736"/>
</dbReference>
<dbReference type="Proteomes" id="UP000001514">
    <property type="component" value="Unassembled WGS sequence"/>
</dbReference>
<evidence type="ECO:0000313" key="16">
    <source>
        <dbReference type="EMBL" id="EFJ12065.1"/>
    </source>
</evidence>
<evidence type="ECO:0000256" key="2">
    <source>
        <dbReference type="ARBA" id="ARBA00004906"/>
    </source>
</evidence>
<organism evidence="17">
    <name type="scientific">Selaginella moellendorffii</name>
    <name type="common">Spikemoss</name>
    <dbReference type="NCBI Taxonomy" id="88036"/>
    <lineage>
        <taxon>Eukaryota</taxon>
        <taxon>Viridiplantae</taxon>
        <taxon>Streptophyta</taxon>
        <taxon>Embryophyta</taxon>
        <taxon>Tracheophyta</taxon>
        <taxon>Lycopodiopsida</taxon>
        <taxon>Selaginellales</taxon>
        <taxon>Selaginellaceae</taxon>
        <taxon>Selaginella</taxon>
    </lineage>
</organism>
<keyword evidence="10 13" id="KW-0472">Membrane</keyword>
<evidence type="ECO:0008006" key="18">
    <source>
        <dbReference type="Google" id="ProtNLM"/>
    </source>
</evidence>
<dbReference type="GO" id="GO:0016567">
    <property type="term" value="P:protein ubiquitination"/>
    <property type="evidence" value="ECO:0000318"/>
    <property type="project" value="GO_Central"/>
</dbReference>
<dbReference type="GO" id="GO:0034052">
    <property type="term" value="P:positive regulation of plant-type hypersensitive response"/>
    <property type="evidence" value="ECO:0000318"/>
    <property type="project" value="GO_Central"/>
</dbReference>
<sequence length="534" mass="59025">LQSLLQSSLTIVLLANLLVNFFVVLALCMKTIFFGTLTLLETQKVVERMINYVLFKGLFLTWVVQPEMMQIALWLAWFAVLGFLKMFQGLARDRLDRLNASPTATVYAHLRVFSVLVLVLLSDLFWIQLCLVVFKDTGISTFMLLLFEPLSIAFETLQAVLVHGVQLLDTWQRQSLDTSPAATNGLQPSSDRSVAGASWEWKGMIVRNFSFGMDLLSLFLALGHCLHIWWLRGLAFQVVDAILFLNLRALLSAILKRIKGFMRMRTAMSTLQGALPDATQEELLAYDDDCAICKEPMVKAKRLPCAHLFHLSCLRSWLDQGLADTYSCPTCRRPLFMGNLRTLGRSHQSFTRTSQHNAASLWRGSGSDSEWTTVAAGQSSSSDNAASNSRGLGRLELMVRHFSGSGSSHARQSPGEGSASSAPRGLSRIELIMRQLSSTRNHQQSSSSSSSSPPSSTTWGFWPFSSSSGASPSLQPHQVEAGSTPATSITDGLTPQMRSMVGMVREVLPHVSDDRIVQELRRTNCVTATVNNLL</sequence>
<feature type="region of interest" description="Disordered" evidence="12">
    <location>
        <begin position="470"/>
        <end position="493"/>
    </location>
</feature>
<accession>D8SUG4</accession>
<evidence type="ECO:0000256" key="9">
    <source>
        <dbReference type="ARBA" id="ARBA00022989"/>
    </source>
</evidence>
<dbReference type="CDD" id="cd16455">
    <property type="entry name" value="RING-H2_AMFR"/>
    <property type="match status" value="1"/>
</dbReference>
<evidence type="ECO:0000256" key="7">
    <source>
        <dbReference type="ARBA" id="ARBA00022786"/>
    </source>
</evidence>
<dbReference type="GO" id="GO:0000151">
    <property type="term" value="C:ubiquitin ligase complex"/>
    <property type="evidence" value="ECO:0000318"/>
    <property type="project" value="GO_Central"/>
</dbReference>
<reference evidence="16 17" key="1">
    <citation type="journal article" date="2011" name="Science">
        <title>The Selaginella genome identifies genetic changes associated with the evolution of vascular plants.</title>
        <authorList>
            <person name="Banks J.A."/>
            <person name="Nishiyama T."/>
            <person name="Hasebe M."/>
            <person name="Bowman J.L."/>
            <person name="Gribskov M."/>
            <person name="dePamphilis C."/>
            <person name="Albert V.A."/>
            <person name="Aono N."/>
            <person name="Aoyama T."/>
            <person name="Ambrose B.A."/>
            <person name="Ashton N.W."/>
            <person name="Axtell M.J."/>
            <person name="Barker E."/>
            <person name="Barker M.S."/>
            <person name="Bennetzen J.L."/>
            <person name="Bonawitz N.D."/>
            <person name="Chapple C."/>
            <person name="Cheng C."/>
            <person name="Correa L.G."/>
            <person name="Dacre M."/>
            <person name="DeBarry J."/>
            <person name="Dreyer I."/>
            <person name="Elias M."/>
            <person name="Engstrom E.M."/>
            <person name="Estelle M."/>
            <person name="Feng L."/>
            <person name="Finet C."/>
            <person name="Floyd S.K."/>
            <person name="Frommer W.B."/>
            <person name="Fujita T."/>
            <person name="Gramzow L."/>
            <person name="Gutensohn M."/>
            <person name="Harholt J."/>
            <person name="Hattori M."/>
            <person name="Heyl A."/>
            <person name="Hirai T."/>
            <person name="Hiwatashi Y."/>
            <person name="Ishikawa M."/>
            <person name="Iwata M."/>
            <person name="Karol K.G."/>
            <person name="Koehler B."/>
            <person name="Kolukisaoglu U."/>
            <person name="Kubo M."/>
            <person name="Kurata T."/>
            <person name="Lalonde S."/>
            <person name="Li K."/>
            <person name="Li Y."/>
            <person name="Litt A."/>
            <person name="Lyons E."/>
            <person name="Manning G."/>
            <person name="Maruyama T."/>
            <person name="Michael T.P."/>
            <person name="Mikami K."/>
            <person name="Miyazaki S."/>
            <person name="Morinaga S."/>
            <person name="Murata T."/>
            <person name="Mueller-Roeber B."/>
            <person name="Nelson D.R."/>
            <person name="Obara M."/>
            <person name="Oguri Y."/>
            <person name="Olmstead R.G."/>
            <person name="Onodera N."/>
            <person name="Petersen B.L."/>
            <person name="Pils B."/>
            <person name="Prigge M."/>
            <person name="Rensing S.A."/>
            <person name="Riano-Pachon D.M."/>
            <person name="Roberts A.W."/>
            <person name="Sato Y."/>
            <person name="Scheller H.V."/>
            <person name="Schulz B."/>
            <person name="Schulz C."/>
            <person name="Shakirov E.V."/>
            <person name="Shibagaki N."/>
            <person name="Shinohara N."/>
            <person name="Shippen D.E."/>
            <person name="Soerensen I."/>
            <person name="Sotooka R."/>
            <person name="Sugimoto N."/>
            <person name="Sugita M."/>
            <person name="Sumikawa N."/>
            <person name="Tanurdzic M."/>
            <person name="Theissen G."/>
            <person name="Ulvskov P."/>
            <person name="Wakazuki S."/>
            <person name="Weng J.K."/>
            <person name="Willats W.W."/>
            <person name="Wipf D."/>
            <person name="Wolf P.G."/>
            <person name="Yang L."/>
            <person name="Zimmer A.D."/>
            <person name="Zhu Q."/>
            <person name="Mitros T."/>
            <person name="Hellsten U."/>
            <person name="Loque D."/>
            <person name="Otillar R."/>
            <person name="Salamov A."/>
            <person name="Schmutz J."/>
            <person name="Shapiro H."/>
            <person name="Lindquist E."/>
            <person name="Lucas S."/>
            <person name="Rokhsar D."/>
            <person name="Grigoriev I.V."/>
        </authorList>
    </citation>
    <scope>NUCLEOTIDE SEQUENCE [LARGE SCALE GENOMIC DNA]</scope>
</reference>
<dbReference type="InterPro" id="IPR003892">
    <property type="entry name" value="CUE"/>
</dbReference>
<feature type="transmembrane region" description="Helical" evidence="13">
    <location>
        <begin position="49"/>
        <end position="65"/>
    </location>
</feature>
<dbReference type="SMART" id="SM00184">
    <property type="entry name" value="RING"/>
    <property type="match status" value="1"/>
</dbReference>
<evidence type="ECO:0000259" key="14">
    <source>
        <dbReference type="PROSITE" id="PS50089"/>
    </source>
</evidence>
<dbReference type="PANTHER" id="PTHR15067">
    <property type="entry name" value="E3 UBIQUITIN-PROTEIN LIGASE RNF8"/>
    <property type="match status" value="1"/>
</dbReference>
<evidence type="ECO:0000256" key="8">
    <source>
        <dbReference type="ARBA" id="ARBA00022833"/>
    </source>
</evidence>
<dbReference type="eggNOG" id="KOG0802">
    <property type="taxonomic scope" value="Eukaryota"/>
</dbReference>
<evidence type="ECO:0000256" key="3">
    <source>
        <dbReference type="ARBA" id="ARBA00022679"/>
    </source>
</evidence>
<dbReference type="Gene3D" id="1.10.8.10">
    <property type="entry name" value="DNA helicase RuvA subunit, C-terminal domain"/>
    <property type="match status" value="1"/>
</dbReference>
<dbReference type="PROSITE" id="PS50089">
    <property type="entry name" value="ZF_RING_2"/>
    <property type="match status" value="1"/>
</dbReference>
<name>D8SUG4_SELML</name>
<dbReference type="Pfam" id="PF25563">
    <property type="entry name" value="TPR_SYVN1_N"/>
    <property type="match status" value="1"/>
</dbReference>
<evidence type="ECO:0000256" key="10">
    <source>
        <dbReference type="ARBA" id="ARBA00023136"/>
    </source>
</evidence>
<evidence type="ECO:0000256" key="11">
    <source>
        <dbReference type="PROSITE-ProRule" id="PRU00175"/>
    </source>
</evidence>
<feature type="compositionally biased region" description="Low complexity" evidence="12">
    <location>
        <begin position="445"/>
        <end position="457"/>
    </location>
</feature>
<feature type="transmembrane region" description="Helical" evidence="13">
    <location>
        <begin position="211"/>
        <end position="230"/>
    </location>
</feature>
<dbReference type="InterPro" id="IPR035667">
    <property type="entry name" value="RIN3_plant_CUE"/>
</dbReference>
<evidence type="ECO:0000256" key="12">
    <source>
        <dbReference type="SAM" id="MobiDB-lite"/>
    </source>
</evidence>
<dbReference type="OrthoDB" id="7759664at2759"/>
<dbReference type="GO" id="GO:0008270">
    <property type="term" value="F:zinc ion binding"/>
    <property type="evidence" value="ECO:0007669"/>
    <property type="project" value="UniProtKB-KW"/>
</dbReference>
<keyword evidence="4 13" id="KW-0812">Transmembrane</keyword>
<comment type="pathway">
    <text evidence="2">Protein modification; protein ubiquitination.</text>
</comment>
<dbReference type="InterPro" id="IPR013083">
    <property type="entry name" value="Znf_RING/FYVE/PHD"/>
</dbReference>
<feature type="domain" description="CUE" evidence="15">
    <location>
        <begin position="496"/>
        <end position="534"/>
    </location>
</feature>
<dbReference type="InterPro" id="IPR001841">
    <property type="entry name" value="Znf_RING"/>
</dbReference>
<feature type="transmembrane region" description="Helical" evidence="13">
    <location>
        <begin position="71"/>
        <end position="91"/>
    </location>
</feature>
<feature type="transmembrane region" description="Helical" evidence="13">
    <location>
        <begin position="236"/>
        <end position="255"/>
    </location>
</feature>
<dbReference type="FunFam" id="3.30.40.10:FF:000259">
    <property type="entry name" value="E3 ubiquitin protein ligase RIN2"/>
    <property type="match status" value="1"/>
</dbReference>
<keyword evidence="8" id="KW-0862">Zinc</keyword>
<evidence type="ECO:0000256" key="1">
    <source>
        <dbReference type="ARBA" id="ARBA00004141"/>
    </source>
</evidence>
<dbReference type="EMBL" id="GL377642">
    <property type="protein sequence ID" value="EFJ12065.1"/>
    <property type="molecule type" value="Genomic_DNA"/>
</dbReference>
<keyword evidence="7" id="KW-0833">Ubl conjugation pathway</keyword>
<protein>
    <recommendedName>
        <fullName evidence="18">RING-type domain-containing protein</fullName>
    </recommendedName>
</protein>
<dbReference type="GO" id="GO:0061630">
    <property type="term" value="F:ubiquitin protein ligase activity"/>
    <property type="evidence" value="ECO:0000318"/>
    <property type="project" value="GO_Central"/>
</dbReference>
<keyword evidence="17" id="KW-1185">Reference proteome</keyword>
<dbReference type="Gramene" id="EFJ12065">
    <property type="protein sequence ID" value="EFJ12065"/>
    <property type="gene ID" value="SELMODRAFT_42421"/>
</dbReference>
<dbReference type="InParanoid" id="D8SUG4"/>
<feature type="region of interest" description="Disordered" evidence="12">
    <location>
        <begin position="404"/>
        <end position="424"/>
    </location>
</feature>
<dbReference type="PANTHER" id="PTHR15067:SF4">
    <property type="entry name" value="E3 UBIQUITIN-PROTEIN LIGASE RNF8"/>
    <property type="match status" value="1"/>
</dbReference>
<evidence type="ECO:0000256" key="5">
    <source>
        <dbReference type="ARBA" id="ARBA00022723"/>
    </source>
</evidence>
<keyword evidence="9 13" id="KW-1133">Transmembrane helix</keyword>
<gene>
    <name evidence="16" type="ORF">SELMODRAFT_42421</name>
</gene>